<accession>A0A2G5TY78</accession>
<dbReference type="Proteomes" id="UP000230233">
    <property type="component" value="Chromosome IV"/>
</dbReference>
<sequence>MGAKITIPKKKDKTRSDNQKVVDTRIPVKNEQDQAERSRASTSASVDEPVNEYGDKKKKTFRNMESDNQGLRLEQEENQGNKVILGEGFALPKKDEKKAAADEEAEKMLPVENEKVQEKKVILGEGFALPEKEDDEIVRENLASNVKPQILRAVVLSIDKDPKNEINTHCLWILEKRAEGRFFTTKYKLEPGHFFEGIFLLNESNQKWDCTEYRGQIVKPKKIGGGVDKGNIWFSAIINGFQPAGGNRKFAQATAKYFGDIIEGELEATKLTSDCNGKRVRIRRRNVLGEPVWMVVEIITNNIHQIPYVRMYVAFRFTHSKLTD</sequence>
<dbReference type="Pfam" id="PF03312">
    <property type="entry name" value="DUF272"/>
    <property type="match status" value="1"/>
</dbReference>
<evidence type="ECO:0000256" key="1">
    <source>
        <dbReference type="SAM" id="MobiDB-lite"/>
    </source>
</evidence>
<dbReference type="EMBL" id="PDUG01000004">
    <property type="protein sequence ID" value="PIC32270.1"/>
    <property type="molecule type" value="Genomic_DNA"/>
</dbReference>
<evidence type="ECO:0000313" key="2">
    <source>
        <dbReference type="EMBL" id="PIC32270.1"/>
    </source>
</evidence>
<dbReference type="PANTHER" id="PTHR21516:SF8">
    <property type="entry name" value="FHA DOMAIN-CONTAINING PROTEIN-RELATED"/>
    <property type="match status" value="1"/>
</dbReference>
<evidence type="ECO:0000313" key="3">
    <source>
        <dbReference type="Proteomes" id="UP000230233"/>
    </source>
</evidence>
<keyword evidence="3" id="KW-1185">Reference proteome</keyword>
<comment type="caution">
    <text evidence="2">The sequence shown here is derived from an EMBL/GenBank/DDBJ whole genome shotgun (WGS) entry which is preliminary data.</text>
</comment>
<feature type="region of interest" description="Disordered" evidence="1">
    <location>
        <begin position="1"/>
        <end position="62"/>
    </location>
</feature>
<dbReference type="OrthoDB" id="5802586at2759"/>
<organism evidence="2 3">
    <name type="scientific">Caenorhabditis nigoni</name>
    <dbReference type="NCBI Taxonomy" id="1611254"/>
    <lineage>
        <taxon>Eukaryota</taxon>
        <taxon>Metazoa</taxon>
        <taxon>Ecdysozoa</taxon>
        <taxon>Nematoda</taxon>
        <taxon>Chromadorea</taxon>
        <taxon>Rhabditida</taxon>
        <taxon>Rhabditina</taxon>
        <taxon>Rhabditomorpha</taxon>
        <taxon>Rhabditoidea</taxon>
        <taxon>Rhabditidae</taxon>
        <taxon>Peloderinae</taxon>
        <taxon>Caenorhabditis</taxon>
    </lineage>
</organism>
<proteinExistence type="predicted"/>
<gene>
    <name evidence="2" type="primary">Cnig_chr_IV.g12659</name>
    <name evidence="2" type="ORF">B9Z55_012659</name>
</gene>
<dbReference type="InterPro" id="IPR004987">
    <property type="entry name" value="DUF272"/>
</dbReference>
<dbReference type="PANTHER" id="PTHR21516">
    <property type="entry name" value="AAA_LID_7 DOMAIN-CONTAINING PROTEIN-RELATED-RELATED"/>
    <property type="match status" value="1"/>
</dbReference>
<protein>
    <submittedName>
        <fullName evidence="2">Uncharacterized protein</fullName>
    </submittedName>
</protein>
<dbReference type="STRING" id="1611254.A0A2G5TY78"/>
<name>A0A2G5TY78_9PELO</name>
<dbReference type="AlphaFoldDB" id="A0A2G5TY78"/>
<reference evidence="3" key="1">
    <citation type="submission" date="2017-10" db="EMBL/GenBank/DDBJ databases">
        <title>Rapid genome shrinkage in a self-fertile nematode reveals novel sperm competition proteins.</title>
        <authorList>
            <person name="Yin D."/>
            <person name="Schwarz E.M."/>
            <person name="Thomas C.G."/>
            <person name="Felde R.L."/>
            <person name="Korf I.F."/>
            <person name="Cutter A.D."/>
            <person name="Schartner C.M."/>
            <person name="Ralston E.J."/>
            <person name="Meyer B.J."/>
            <person name="Haag E.S."/>
        </authorList>
    </citation>
    <scope>NUCLEOTIDE SEQUENCE [LARGE SCALE GENOMIC DNA]</scope>
    <source>
        <strain evidence="3">JU1422</strain>
    </source>
</reference>
<feature type="compositionally biased region" description="Basic and acidic residues" evidence="1">
    <location>
        <begin position="14"/>
        <end position="39"/>
    </location>
</feature>